<keyword evidence="1" id="KW-0472">Membrane</keyword>
<reference evidence="3" key="1">
    <citation type="submission" date="2014-03" db="EMBL/GenBank/DDBJ databases">
        <authorList>
            <person name="Aksoy S."/>
            <person name="Warren W."/>
            <person name="Wilson R.K."/>
        </authorList>
    </citation>
    <scope>NUCLEOTIDE SEQUENCE [LARGE SCALE GENOMIC DNA]</scope>
    <source>
        <strain evidence="3">IAEA</strain>
    </source>
</reference>
<feature type="transmembrane region" description="Helical" evidence="1">
    <location>
        <begin position="169"/>
        <end position="188"/>
    </location>
</feature>
<proteinExistence type="predicted"/>
<evidence type="ECO:0000256" key="1">
    <source>
        <dbReference type="SAM" id="Phobius"/>
    </source>
</evidence>
<keyword evidence="1" id="KW-1133">Transmembrane helix</keyword>
<name>A0A1B0A459_GLOPL</name>
<dbReference type="AlphaFoldDB" id="A0A1B0A459"/>
<keyword evidence="3" id="KW-1185">Reference proteome</keyword>
<evidence type="ECO:0000313" key="3">
    <source>
        <dbReference type="Proteomes" id="UP000092445"/>
    </source>
</evidence>
<dbReference type="Proteomes" id="UP000092445">
    <property type="component" value="Unassembled WGS sequence"/>
</dbReference>
<protein>
    <submittedName>
        <fullName evidence="2">Uncharacterized protein</fullName>
    </submittedName>
</protein>
<dbReference type="VEuPathDB" id="VectorBase:GPAI033966"/>
<feature type="transmembrane region" description="Helical" evidence="1">
    <location>
        <begin position="6"/>
        <end position="26"/>
    </location>
</feature>
<accession>A0A1B0A459</accession>
<keyword evidence="1" id="KW-0812">Transmembrane</keyword>
<organism evidence="2 3">
    <name type="scientific">Glossina pallidipes</name>
    <name type="common">Tsetse fly</name>
    <dbReference type="NCBI Taxonomy" id="7398"/>
    <lineage>
        <taxon>Eukaryota</taxon>
        <taxon>Metazoa</taxon>
        <taxon>Ecdysozoa</taxon>
        <taxon>Arthropoda</taxon>
        <taxon>Hexapoda</taxon>
        <taxon>Insecta</taxon>
        <taxon>Pterygota</taxon>
        <taxon>Neoptera</taxon>
        <taxon>Endopterygota</taxon>
        <taxon>Diptera</taxon>
        <taxon>Brachycera</taxon>
        <taxon>Muscomorpha</taxon>
        <taxon>Hippoboscoidea</taxon>
        <taxon>Glossinidae</taxon>
        <taxon>Glossina</taxon>
    </lineage>
</organism>
<reference evidence="2" key="2">
    <citation type="submission" date="2020-05" db="UniProtKB">
        <authorList>
            <consortium name="EnsemblMetazoa"/>
        </authorList>
    </citation>
    <scope>IDENTIFICATION</scope>
    <source>
        <strain evidence="2">IAEA</strain>
    </source>
</reference>
<sequence length="207" mass="24110">MFFDSIHVFIVIVAVLNLMIIINIDVMHDVLPQFYWPGVGWQQREMEEWSDRQNLVFTKNWVLSAFTILSVTNSKTKLAYLKLLPARIELRDKYPDCKIEWSIAKGTHVWCSESSGGKGSWQRQPASFSYKNYTEFSPNTTSWQVALNCITYPLVDCHSNANFCRNGQLANGVIFTLAFFLYFFSSILEQPPFTFLYKHMVDDYKQI</sequence>
<dbReference type="EnsemblMetazoa" id="GPAI033966-RA">
    <property type="protein sequence ID" value="GPAI033966-PA"/>
    <property type="gene ID" value="GPAI033966"/>
</dbReference>
<evidence type="ECO:0000313" key="2">
    <source>
        <dbReference type="EnsemblMetazoa" id="GPAI033966-PA"/>
    </source>
</evidence>